<comment type="function">
    <text evidence="6 8">This protein binds to the 23S rRNA, and is important in its secondary structure. It is located near the subunit interface in the base of the L7/L12 stalk, and near the tRNA binding site of the peptidyltransferase center.</text>
</comment>
<dbReference type="InterPro" id="IPR019906">
    <property type="entry name" value="Ribosomal_uL6_bac-type"/>
</dbReference>
<dbReference type="Pfam" id="PF00347">
    <property type="entry name" value="Ribosomal_L6"/>
    <property type="match status" value="2"/>
</dbReference>
<reference evidence="11" key="1">
    <citation type="submission" date="2015-07" db="EMBL/GenBank/DDBJ databases">
        <title>Complete Genome of Thermincola ferriacetica strain Z-0001T.</title>
        <authorList>
            <person name="Lusk B."/>
            <person name="Badalamenti J.P."/>
            <person name="Parameswaran P."/>
            <person name="Bond D.R."/>
            <person name="Torres C.I."/>
        </authorList>
    </citation>
    <scope>NUCLEOTIDE SEQUENCE [LARGE SCALE GENOMIC DNA]</scope>
    <source>
        <strain evidence="11">Z-0001</strain>
    </source>
</reference>
<dbReference type="GO" id="GO:0022625">
    <property type="term" value="C:cytosolic large ribosomal subunit"/>
    <property type="evidence" value="ECO:0007669"/>
    <property type="project" value="UniProtKB-UniRule"/>
</dbReference>
<dbReference type="SUPFAM" id="SSF56053">
    <property type="entry name" value="Ribosomal protein L6"/>
    <property type="match status" value="2"/>
</dbReference>
<dbReference type="InterPro" id="IPR036789">
    <property type="entry name" value="Ribosomal_uL6-like_a/b-dom_sf"/>
</dbReference>
<comment type="subunit">
    <text evidence="6">Part of the 50S ribosomal subunit.</text>
</comment>
<dbReference type="AlphaFoldDB" id="A0A0L6W1Y6"/>
<evidence type="ECO:0000256" key="7">
    <source>
        <dbReference type="RuleBase" id="RU003869"/>
    </source>
</evidence>
<dbReference type="PIRSF" id="PIRSF002162">
    <property type="entry name" value="Ribosomal_L6"/>
    <property type="match status" value="1"/>
</dbReference>
<dbReference type="PANTHER" id="PTHR11655">
    <property type="entry name" value="60S/50S RIBOSOMAL PROTEIN L6/L9"/>
    <property type="match status" value="1"/>
</dbReference>
<evidence type="ECO:0000256" key="1">
    <source>
        <dbReference type="ARBA" id="ARBA00009356"/>
    </source>
</evidence>
<dbReference type="InterPro" id="IPR020040">
    <property type="entry name" value="Ribosomal_uL6_a/b-dom"/>
</dbReference>
<dbReference type="InterPro" id="IPR002358">
    <property type="entry name" value="Ribosomal_uL6_CS"/>
</dbReference>
<comment type="caution">
    <text evidence="10">The sequence shown here is derived from an EMBL/GenBank/DDBJ whole genome shotgun (WGS) entry which is preliminary data.</text>
</comment>
<evidence type="ECO:0000256" key="3">
    <source>
        <dbReference type="ARBA" id="ARBA00022884"/>
    </source>
</evidence>
<keyword evidence="2 6" id="KW-0699">rRNA-binding</keyword>
<feature type="domain" description="Large ribosomal subunit protein uL6 alpha-beta" evidence="9">
    <location>
        <begin position="11"/>
        <end position="82"/>
    </location>
</feature>
<keyword evidence="5 6" id="KW-0687">Ribonucleoprotein</keyword>
<evidence type="ECO:0000256" key="5">
    <source>
        <dbReference type="ARBA" id="ARBA00023274"/>
    </source>
</evidence>
<comment type="similarity">
    <text evidence="1 6 7">Belongs to the universal ribosomal protein uL6 family.</text>
</comment>
<evidence type="ECO:0000259" key="9">
    <source>
        <dbReference type="Pfam" id="PF00347"/>
    </source>
</evidence>
<dbReference type="InterPro" id="IPR000702">
    <property type="entry name" value="Ribosomal_uL6-like"/>
</dbReference>
<evidence type="ECO:0000256" key="4">
    <source>
        <dbReference type="ARBA" id="ARBA00022980"/>
    </source>
</evidence>
<gene>
    <name evidence="6" type="primary">rplF</name>
    <name evidence="10" type="ORF">Tfer_1908</name>
</gene>
<evidence type="ECO:0000256" key="6">
    <source>
        <dbReference type="HAMAP-Rule" id="MF_01365"/>
    </source>
</evidence>
<dbReference type="GO" id="GO:0019843">
    <property type="term" value="F:rRNA binding"/>
    <property type="evidence" value="ECO:0007669"/>
    <property type="project" value="UniProtKB-UniRule"/>
</dbReference>
<keyword evidence="4 6" id="KW-0689">Ribosomal protein</keyword>
<proteinExistence type="inferred from homology"/>
<dbReference type="Gene3D" id="3.90.930.12">
    <property type="entry name" value="Ribosomal protein L6, alpha-beta domain"/>
    <property type="match status" value="2"/>
</dbReference>
<evidence type="ECO:0000256" key="8">
    <source>
        <dbReference type="RuleBase" id="RU003870"/>
    </source>
</evidence>
<feature type="domain" description="Large ribosomal subunit protein uL6 alpha-beta" evidence="9">
    <location>
        <begin position="91"/>
        <end position="164"/>
    </location>
</feature>
<dbReference type="RefSeq" id="WP_052218135.1">
    <property type="nucleotide sequence ID" value="NZ_LGTE01000012.1"/>
</dbReference>
<dbReference type="PROSITE" id="PS00525">
    <property type="entry name" value="RIBOSOMAL_L6_1"/>
    <property type="match status" value="1"/>
</dbReference>
<dbReference type="PRINTS" id="PR00059">
    <property type="entry name" value="RIBOSOMALL6"/>
</dbReference>
<keyword evidence="11" id="KW-1185">Reference proteome</keyword>
<dbReference type="EMBL" id="LGTE01000012">
    <property type="protein sequence ID" value="KNZ69466.1"/>
    <property type="molecule type" value="Genomic_DNA"/>
</dbReference>
<dbReference type="FunFam" id="3.90.930.12:FF:000002">
    <property type="entry name" value="50S ribosomal protein L6"/>
    <property type="match status" value="1"/>
</dbReference>
<dbReference type="HAMAP" id="MF_01365_B">
    <property type="entry name" value="Ribosomal_uL6_B"/>
    <property type="match status" value="1"/>
</dbReference>
<dbReference type="PATRIC" id="fig|281456.6.peg.2005"/>
<evidence type="ECO:0000256" key="2">
    <source>
        <dbReference type="ARBA" id="ARBA00022730"/>
    </source>
</evidence>
<dbReference type="GO" id="GO:0002181">
    <property type="term" value="P:cytoplasmic translation"/>
    <property type="evidence" value="ECO:0007669"/>
    <property type="project" value="TreeGrafter"/>
</dbReference>
<evidence type="ECO:0000313" key="11">
    <source>
        <dbReference type="Proteomes" id="UP000037175"/>
    </source>
</evidence>
<accession>A0A0L6W1Y6</accession>
<dbReference type="FunFam" id="3.90.930.12:FF:000001">
    <property type="entry name" value="50S ribosomal protein L6"/>
    <property type="match status" value="1"/>
</dbReference>
<protein>
    <recommendedName>
        <fullName evidence="6">Large ribosomal subunit protein uL6</fullName>
    </recommendedName>
</protein>
<keyword evidence="3 6" id="KW-0694">RNA-binding</keyword>
<organism evidence="10 11">
    <name type="scientific">Thermincola ferriacetica</name>
    <dbReference type="NCBI Taxonomy" id="281456"/>
    <lineage>
        <taxon>Bacteria</taxon>
        <taxon>Bacillati</taxon>
        <taxon>Bacillota</taxon>
        <taxon>Clostridia</taxon>
        <taxon>Eubacteriales</taxon>
        <taxon>Thermincolaceae</taxon>
        <taxon>Thermincola</taxon>
    </lineage>
</organism>
<name>A0A0L6W1Y6_9FIRM</name>
<sequence>MSRIGKQPVIIPQGVEVKVDGNVVTVKGPKGQLVKEFHKDMLITVEDNKIVVQRPSNEKVHRSLHGLTRTLVSNMVDGVTKGFQKELELSGVGYRAAKQGNKLVLTVGYSHPVEMEPQNGIEIEVPAANRIVVKGIDKETVGAFAAKIRSVREPEPYKGKGIKYVDERIRRKVGKTGGKKK</sequence>
<dbReference type="GO" id="GO:0003735">
    <property type="term" value="F:structural constituent of ribosome"/>
    <property type="evidence" value="ECO:0007669"/>
    <property type="project" value="UniProtKB-UniRule"/>
</dbReference>
<dbReference type="PANTHER" id="PTHR11655:SF14">
    <property type="entry name" value="LARGE RIBOSOMAL SUBUNIT PROTEIN UL6M"/>
    <property type="match status" value="1"/>
</dbReference>
<evidence type="ECO:0000313" key="10">
    <source>
        <dbReference type="EMBL" id="KNZ69466.1"/>
    </source>
</evidence>
<dbReference type="NCBIfam" id="TIGR03654">
    <property type="entry name" value="L6_bact"/>
    <property type="match status" value="1"/>
</dbReference>
<dbReference type="Proteomes" id="UP000037175">
    <property type="component" value="Unassembled WGS sequence"/>
</dbReference>